<organism evidence="2">
    <name type="scientific">Paulinella chromatophora</name>
    <dbReference type="NCBI Taxonomy" id="39717"/>
    <lineage>
        <taxon>Eukaryota</taxon>
        <taxon>Sar</taxon>
        <taxon>Rhizaria</taxon>
        <taxon>Cercozoa</taxon>
        <taxon>Imbricatea</taxon>
        <taxon>Silicofilosea</taxon>
        <taxon>Euglyphida</taxon>
        <taxon>Paulinellidae</taxon>
        <taxon>Paulinella</taxon>
    </lineage>
</organism>
<sequence>MFSENQINQKIEVPRENNKRFINGTQSERLISNKSNYSRISTPKKQISCTENLTSKSTFSTRVEFPNTSEIIALPEKLLILDTETTSLSPTDGNCIEIGAILFHLRHRATLSQIAFLLPCENNPSYSLNGISAETTRLIYPWEAGLSYFLTLVESSDLIVAHNASFDRQWFGIDPLPIINKPWLCSMQDINWPVQRSLRSNPSIRDLALAYGVPVWSTHRALTDCLYMSQVFERCPELETLIQNGLEPRQIYKAQLSYQDRHLAREAGFHWNHPVKGAWTRRLSAKEVISLSFPVELIDSSL</sequence>
<protein>
    <submittedName>
        <fullName evidence="2">Possible DNA polymerase III, epsilon subunit</fullName>
    </submittedName>
</protein>
<feature type="domain" description="Exonuclease" evidence="1">
    <location>
        <begin position="77"/>
        <end position="241"/>
    </location>
</feature>
<dbReference type="InterPro" id="IPR013520">
    <property type="entry name" value="Ribonucl_H"/>
</dbReference>
<reference evidence="2" key="1">
    <citation type="submission" date="2007-08" db="EMBL/GenBank/DDBJ databases">
        <authorList>
            <person name="Gloeckner G."/>
            <person name="Nowack E."/>
            <person name="Melkonian M."/>
        </authorList>
    </citation>
    <scope>NUCLEOTIDE SEQUENCE</scope>
</reference>
<dbReference type="CDD" id="cd06127">
    <property type="entry name" value="DEDDh"/>
    <property type="match status" value="1"/>
</dbReference>
<dbReference type="Pfam" id="PF00929">
    <property type="entry name" value="RNase_T"/>
    <property type="match status" value="1"/>
</dbReference>
<dbReference type="RefSeq" id="YP_002048883.1">
    <property type="nucleotide sequence ID" value="NC_011087.1"/>
</dbReference>
<evidence type="ECO:0000259" key="1">
    <source>
        <dbReference type="SMART" id="SM00479"/>
    </source>
</evidence>
<geneLocation type="organellar chromatophore" evidence="2"/>
<dbReference type="Gene3D" id="3.30.420.10">
    <property type="entry name" value="Ribonuclease H-like superfamily/Ribonuclease H"/>
    <property type="match status" value="1"/>
</dbReference>
<keyword evidence="2" id="KW-0934">Plastid</keyword>
<gene>
    <name evidence="2" type="ordered locus">PCC_0223</name>
</gene>
<dbReference type="SMART" id="SM00479">
    <property type="entry name" value="EXOIII"/>
    <property type="match status" value="1"/>
</dbReference>
<dbReference type="AlphaFoldDB" id="B1X404"/>
<proteinExistence type="predicted"/>
<dbReference type="EMBL" id="CP000815">
    <property type="protein sequence ID" value="ACB42673.1"/>
    <property type="molecule type" value="Genomic_DNA"/>
</dbReference>
<dbReference type="InterPro" id="IPR036397">
    <property type="entry name" value="RNaseH_sf"/>
</dbReference>
<name>B1X404_PAUCH</name>
<dbReference type="SUPFAM" id="SSF53098">
    <property type="entry name" value="Ribonuclease H-like"/>
    <property type="match status" value="1"/>
</dbReference>
<evidence type="ECO:0000313" key="2">
    <source>
        <dbReference type="EMBL" id="ACB42673.1"/>
    </source>
</evidence>
<reference evidence="2" key="2">
    <citation type="journal article" date="2008" name="Curr. Biol.">
        <title>Chromatophore genome sequence of Paulinella sheds light on acquisition of photosynthesis by eukaryotes.</title>
        <authorList>
            <person name="Nowack E.C.M."/>
            <person name="Melkonian M."/>
            <person name="Gloeckner G."/>
        </authorList>
    </citation>
    <scope>NUCLEOTIDE SEQUENCE [LARGE SCALE GENOMIC DNA]</scope>
</reference>
<dbReference type="GO" id="GO:0003676">
    <property type="term" value="F:nucleic acid binding"/>
    <property type="evidence" value="ECO:0007669"/>
    <property type="project" value="InterPro"/>
</dbReference>
<dbReference type="InterPro" id="IPR012337">
    <property type="entry name" value="RNaseH-like_sf"/>
</dbReference>
<accession>B1X404</accession>
<dbReference type="GeneID" id="6481534"/>